<dbReference type="PANTHER" id="PTHR30349">
    <property type="entry name" value="PHAGE INTEGRASE-RELATED"/>
    <property type="match status" value="1"/>
</dbReference>
<evidence type="ECO:0000313" key="8">
    <source>
        <dbReference type="Proteomes" id="UP000176562"/>
    </source>
</evidence>
<evidence type="ECO:0000259" key="6">
    <source>
        <dbReference type="PROSITE" id="PS51900"/>
    </source>
</evidence>
<reference evidence="7 8" key="1">
    <citation type="submission" date="2016-10" db="EMBL/GenBank/DDBJ databases">
        <title>Rhodobacter sp. LPB0142, isolated from sea water.</title>
        <authorList>
            <person name="Kim E."/>
            <person name="Yi H."/>
        </authorList>
    </citation>
    <scope>NUCLEOTIDE SEQUENCE [LARGE SCALE GENOMIC DNA]</scope>
    <source>
        <strain evidence="7 8">LPB0142</strain>
    </source>
</reference>
<dbReference type="GO" id="GO:0015074">
    <property type="term" value="P:DNA integration"/>
    <property type="evidence" value="ECO:0007669"/>
    <property type="project" value="UniProtKB-KW"/>
</dbReference>
<dbReference type="Gene3D" id="1.10.443.10">
    <property type="entry name" value="Intergrase catalytic core"/>
    <property type="match status" value="1"/>
</dbReference>
<dbReference type="InterPro" id="IPR011010">
    <property type="entry name" value="DNA_brk_join_enz"/>
</dbReference>
<evidence type="ECO:0000256" key="4">
    <source>
        <dbReference type="PROSITE-ProRule" id="PRU01248"/>
    </source>
</evidence>
<sequence>MGLVLKHVERTKSGGFQYRRRVPKAVSGIITKREFKGKLGDTEKEALKAWPGFHAKVEREIAAAKRRLATAEAALRSDASDSAAYAEALRRRADLIAAGETEEGAALVADIMADSYPQDEYEPQGVPAVERHTINLLRLGPDRYMAPDPTLGDALSLYCKEHLREDDPATDSRVVGLAKRVVGAAINALGKDPLLTSITREDARKVRDEMLDRVKNTGRGVGEKVSPATVGRELSIIAAVVNFAKVEFGLSDAFQNPFSKLPVAGGQKGRRVKRADKRDPLPPEVLAGVRARVIAMANPELVLIWRILEGTGARIAEVSGLRVEDVVLSTEFPHIRIEANEVRTLKTDASRRVVPLVGDALRAAREAVGRSRSGDMLFSLYGRKRGSDAASAALMKHVRAVTTDPKHVIHSLRHNMKDRLVEAEVSSLDQNLILGHAVEGVGDAVYGGAVRKLRVTTKAMKKALGVEIRQIDEDGGN</sequence>
<evidence type="ECO:0008006" key="9">
    <source>
        <dbReference type="Google" id="ProtNLM"/>
    </source>
</evidence>
<dbReference type="PANTHER" id="PTHR30349:SF64">
    <property type="entry name" value="PROPHAGE INTEGRASE INTD-RELATED"/>
    <property type="match status" value="1"/>
</dbReference>
<keyword evidence="8" id="KW-1185">Reference proteome</keyword>
<gene>
    <name evidence="7" type="ORF">LPB142_11965</name>
</gene>
<evidence type="ECO:0000259" key="5">
    <source>
        <dbReference type="PROSITE" id="PS51898"/>
    </source>
</evidence>
<dbReference type="RefSeq" id="WP_071166511.1">
    <property type="nucleotide sequence ID" value="NZ_CP017781.1"/>
</dbReference>
<dbReference type="EMBL" id="CP017781">
    <property type="protein sequence ID" value="AOZ69951.1"/>
    <property type="molecule type" value="Genomic_DNA"/>
</dbReference>
<protein>
    <recommendedName>
        <fullName evidence="9">Tyr recombinase domain-containing protein</fullName>
    </recommendedName>
</protein>
<feature type="domain" description="Tyr recombinase" evidence="5">
    <location>
        <begin position="276"/>
        <end position="460"/>
    </location>
</feature>
<keyword evidence="3" id="KW-0233">DNA recombination</keyword>
<accession>A0A1D9MDL9</accession>
<dbReference type="STRING" id="1850250.LPB142_11965"/>
<evidence type="ECO:0000313" key="7">
    <source>
        <dbReference type="EMBL" id="AOZ69951.1"/>
    </source>
</evidence>
<dbReference type="PROSITE" id="PS51900">
    <property type="entry name" value="CB"/>
    <property type="match status" value="1"/>
</dbReference>
<dbReference type="InterPro" id="IPR013762">
    <property type="entry name" value="Integrase-like_cat_sf"/>
</dbReference>
<dbReference type="GO" id="GO:0003677">
    <property type="term" value="F:DNA binding"/>
    <property type="evidence" value="ECO:0007669"/>
    <property type="project" value="UniProtKB-UniRule"/>
</dbReference>
<dbReference type="AlphaFoldDB" id="A0A1D9MDL9"/>
<evidence type="ECO:0000256" key="2">
    <source>
        <dbReference type="ARBA" id="ARBA00023125"/>
    </source>
</evidence>
<dbReference type="Pfam" id="PF00589">
    <property type="entry name" value="Phage_integrase"/>
    <property type="match status" value="1"/>
</dbReference>
<keyword evidence="2 4" id="KW-0238">DNA-binding</keyword>
<dbReference type="SUPFAM" id="SSF56349">
    <property type="entry name" value="DNA breaking-rejoining enzymes"/>
    <property type="match status" value="1"/>
</dbReference>
<keyword evidence="1" id="KW-0229">DNA integration</keyword>
<dbReference type="InterPro" id="IPR050090">
    <property type="entry name" value="Tyrosine_recombinase_XerCD"/>
</dbReference>
<dbReference type="KEGG" id="rhp:LPB142_11965"/>
<organism evidence="7 8">
    <name type="scientific">Rhodobacter xanthinilyticus</name>
    <dbReference type="NCBI Taxonomy" id="1850250"/>
    <lineage>
        <taxon>Bacteria</taxon>
        <taxon>Pseudomonadati</taxon>
        <taxon>Pseudomonadota</taxon>
        <taxon>Alphaproteobacteria</taxon>
        <taxon>Rhodobacterales</taxon>
        <taxon>Rhodobacter group</taxon>
        <taxon>Rhodobacter</taxon>
    </lineage>
</organism>
<name>A0A1D9MDL9_9RHOB</name>
<evidence type="ECO:0000256" key="1">
    <source>
        <dbReference type="ARBA" id="ARBA00022908"/>
    </source>
</evidence>
<dbReference type="Proteomes" id="UP000176562">
    <property type="component" value="Chromosome"/>
</dbReference>
<dbReference type="GO" id="GO:0006310">
    <property type="term" value="P:DNA recombination"/>
    <property type="evidence" value="ECO:0007669"/>
    <property type="project" value="UniProtKB-KW"/>
</dbReference>
<dbReference type="PROSITE" id="PS51898">
    <property type="entry name" value="TYR_RECOMBINASE"/>
    <property type="match status" value="1"/>
</dbReference>
<feature type="domain" description="Core-binding (CB)" evidence="6">
    <location>
        <begin position="149"/>
        <end position="245"/>
    </location>
</feature>
<proteinExistence type="predicted"/>
<dbReference type="InterPro" id="IPR002104">
    <property type="entry name" value="Integrase_catalytic"/>
</dbReference>
<dbReference type="InterPro" id="IPR044068">
    <property type="entry name" value="CB"/>
</dbReference>
<evidence type="ECO:0000256" key="3">
    <source>
        <dbReference type="ARBA" id="ARBA00023172"/>
    </source>
</evidence>